<gene>
    <name evidence="8" type="ORF">PUMCH_004168</name>
</gene>
<evidence type="ECO:0000256" key="6">
    <source>
        <dbReference type="SAM" id="MobiDB-lite"/>
    </source>
</evidence>
<dbReference type="Proteomes" id="UP001338582">
    <property type="component" value="Chromosome 5"/>
</dbReference>
<dbReference type="GO" id="GO:0000981">
    <property type="term" value="F:DNA-binding transcription factor activity, RNA polymerase II-specific"/>
    <property type="evidence" value="ECO:0007669"/>
    <property type="project" value="InterPro"/>
</dbReference>
<sequence length="795" mass="89353">MSESEEHLPENSNGTQNTRIRRLKACKHCHSLKVRCAPVDANDPYSPCVRCINANKVCEIDSVEQRKKRKKSPRQELELVALLKEQISDLKKQLKEQSTGTSSPSTASSGNAHTSLHSHVDSPISGASDVSSPLYMTRMDLEKELSLLGDIEFSLKDVSDELRHFSILRRKIMDGGKKVDVVSLGLLTLEEAEARLEQYKTVIYPLHPFVFVPAEHTVEYLRQNLPFLFNAIMIPANMIRQDGDFEASLALELQAISAVVNEILVAGTKSIELIKSLIIISIWYNTPECFKLRRYHIFINIALVILHDLGTNKKPTPYESKSASPADLDERDPEYRSLVLTLYLCTVTFCLILRRTVHAKWTPYVEECCSVFEKSSNENHKRLAVFARLHHELERVYHLVHSAEGPSGNSHITKYAFNELLGSLQKIKPQIKPEDHTTMAYYNSVESFLHQPLFEDLRIRQGVKNTKQSLSLRTLDAIGHCTDSCLLALTEFNKLSDEAIACLPLIHFSRIVYTAGILMRLRYFILSSPSHVEKELVPRHAVLAILTLNKRIFSVSTKYKANFFLKKMMLILLLFVNTYLSQTSELLLSEDALAPQLPPIVKRDMSEVGYFANSILEPSRNSLNAEAAAPCLHLELLSYAATEFRKSKESQTSTFIPSVKSEDPSGLYPVSKPAPAGSTLLPPTQDVFPANNTFKYPPLTNGIDASKRPPFGKLYSLSSNTLRNGTLFADLQHNSDVSGPSVPSVHPGGFYDYDLSDRRNSVLNIDDEFWANLVGNNADSFYFAQETPIHTENVL</sequence>
<dbReference type="SUPFAM" id="SSF57701">
    <property type="entry name" value="Zn2/Cys6 DNA-binding domain"/>
    <property type="match status" value="1"/>
</dbReference>
<keyword evidence="3" id="KW-0238">DNA-binding</keyword>
<dbReference type="GO" id="GO:0008270">
    <property type="term" value="F:zinc ion binding"/>
    <property type="evidence" value="ECO:0007669"/>
    <property type="project" value="InterPro"/>
</dbReference>
<evidence type="ECO:0000313" key="9">
    <source>
        <dbReference type="Proteomes" id="UP001338582"/>
    </source>
</evidence>
<dbReference type="PANTHER" id="PTHR31845">
    <property type="entry name" value="FINGER DOMAIN PROTEIN, PUTATIVE-RELATED"/>
    <property type="match status" value="1"/>
</dbReference>
<reference evidence="8 9" key="1">
    <citation type="submission" date="2023-10" db="EMBL/GenBank/DDBJ databases">
        <title>Draft Genome Sequence of Candida saopaulonensis from a very Premature Infant with Sepsis.</title>
        <authorList>
            <person name="Ning Y."/>
            <person name="Dai R."/>
            <person name="Xiao M."/>
            <person name="Xu Y."/>
            <person name="Yan Q."/>
            <person name="Zhang L."/>
        </authorList>
    </citation>
    <scope>NUCLEOTIDE SEQUENCE [LARGE SCALE GENOMIC DNA]</scope>
    <source>
        <strain evidence="8 9">19XY460</strain>
    </source>
</reference>
<dbReference type="InterPro" id="IPR051089">
    <property type="entry name" value="prtT"/>
</dbReference>
<keyword evidence="9" id="KW-1185">Reference proteome</keyword>
<dbReference type="AlphaFoldDB" id="A0AAX4HDV4"/>
<evidence type="ECO:0000256" key="5">
    <source>
        <dbReference type="ARBA" id="ARBA00023242"/>
    </source>
</evidence>
<organism evidence="8 9">
    <name type="scientific">Australozyma saopauloensis</name>
    <dbReference type="NCBI Taxonomy" id="291208"/>
    <lineage>
        <taxon>Eukaryota</taxon>
        <taxon>Fungi</taxon>
        <taxon>Dikarya</taxon>
        <taxon>Ascomycota</taxon>
        <taxon>Saccharomycotina</taxon>
        <taxon>Pichiomycetes</taxon>
        <taxon>Metschnikowiaceae</taxon>
        <taxon>Australozyma</taxon>
    </lineage>
</organism>
<dbReference type="PROSITE" id="PS00463">
    <property type="entry name" value="ZN2_CY6_FUNGAL_1"/>
    <property type="match status" value="1"/>
</dbReference>
<evidence type="ECO:0000256" key="3">
    <source>
        <dbReference type="ARBA" id="ARBA00023125"/>
    </source>
</evidence>
<dbReference type="KEGG" id="asau:88175229"/>
<dbReference type="InterPro" id="IPR001138">
    <property type="entry name" value="Zn2Cys6_DnaBD"/>
</dbReference>
<dbReference type="GO" id="GO:0000976">
    <property type="term" value="F:transcription cis-regulatory region binding"/>
    <property type="evidence" value="ECO:0007669"/>
    <property type="project" value="TreeGrafter"/>
</dbReference>
<evidence type="ECO:0000256" key="4">
    <source>
        <dbReference type="ARBA" id="ARBA00023163"/>
    </source>
</evidence>
<feature type="region of interest" description="Disordered" evidence="6">
    <location>
        <begin position="92"/>
        <end position="125"/>
    </location>
</feature>
<dbReference type="GO" id="GO:0005634">
    <property type="term" value="C:nucleus"/>
    <property type="evidence" value="ECO:0007669"/>
    <property type="project" value="UniProtKB-SubCell"/>
</dbReference>
<keyword evidence="5" id="KW-0539">Nucleus</keyword>
<dbReference type="CDD" id="cd00067">
    <property type="entry name" value="GAL4"/>
    <property type="match status" value="1"/>
</dbReference>
<dbReference type="EMBL" id="CP138898">
    <property type="protein sequence ID" value="WPK26807.1"/>
    <property type="molecule type" value="Genomic_DNA"/>
</dbReference>
<proteinExistence type="predicted"/>
<dbReference type="GeneID" id="88175229"/>
<comment type="subcellular location">
    <subcellularLocation>
        <location evidence="1">Nucleus</location>
    </subcellularLocation>
</comment>
<keyword evidence="4" id="KW-0804">Transcription</keyword>
<accession>A0AAX4HDV4</accession>
<dbReference type="InterPro" id="IPR036864">
    <property type="entry name" value="Zn2-C6_fun-type_DNA-bd_sf"/>
</dbReference>
<evidence type="ECO:0000259" key="7">
    <source>
        <dbReference type="PROSITE" id="PS00463"/>
    </source>
</evidence>
<dbReference type="SMART" id="SM00066">
    <property type="entry name" value="GAL4"/>
    <property type="match status" value="1"/>
</dbReference>
<evidence type="ECO:0000313" key="8">
    <source>
        <dbReference type="EMBL" id="WPK26807.1"/>
    </source>
</evidence>
<protein>
    <recommendedName>
        <fullName evidence="7">Zn(2)-C6 fungal-type domain-containing protein</fullName>
    </recommendedName>
</protein>
<dbReference type="PANTHER" id="PTHR31845:SF10">
    <property type="entry name" value="ZN(II)2CYS6 TRANSCRIPTION FACTOR (EUROFUNG)"/>
    <property type="match status" value="1"/>
</dbReference>
<feature type="domain" description="Zn(2)-C6 fungal-type" evidence="7">
    <location>
        <begin position="25"/>
        <end position="58"/>
    </location>
</feature>
<evidence type="ECO:0000256" key="2">
    <source>
        <dbReference type="ARBA" id="ARBA00023015"/>
    </source>
</evidence>
<evidence type="ECO:0000256" key="1">
    <source>
        <dbReference type="ARBA" id="ARBA00004123"/>
    </source>
</evidence>
<name>A0AAX4HDV4_9ASCO</name>
<dbReference type="RefSeq" id="XP_062879186.1">
    <property type="nucleotide sequence ID" value="XM_063023116.1"/>
</dbReference>
<feature type="compositionally biased region" description="Low complexity" evidence="6">
    <location>
        <begin position="98"/>
        <end position="110"/>
    </location>
</feature>
<keyword evidence="2" id="KW-0805">Transcription regulation</keyword>
<dbReference type="Gene3D" id="4.10.240.10">
    <property type="entry name" value="Zn(2)-C6 fungal-type DNA-binding domain"/>
    <property type="match status" value="1"/>
</dbReference>